<reference evidence="1 2" key="1">
    <citation type="journal article" date="2024" name="Plant Biotechnol. J.">
        <title>Genome and CRISPR/Cas9 system of a widespread forest tree (Populus alba) in the world.</title>
        <authorList>
            <person name="Liu Y.J."/>
            <person name="Jiang P.F."/>
            <person name="Han X.M."/>
            <person name="Li X.Y."/>
            <person name="Wang H.M."/>
            <person name="Wang Y.J."/>
            <person name="Wang X.X."/>
            <person name="Zeng Q.Y."/>
        </authorList>
    </citation>
    <scope>NUCLEOTIDE SEQUENCE [LARGE SCALE GENOMIC DNA]</scope>
    <source>
        <strain evidence="2">cv. PAL-ZL1</strain>
    </source>
</reference>
<dbReference type="EMBL" id="RCHU02000015">
    <property type="protein sequence ID" value="KAL3570643.1"/>
    <property type="molecule type" value="Genomic_DNA"/>
</dbReference>
<name>A0ACC4AWM7_POPAL</name>
<evidence type="ECO:0000313" key="2">
    <source>
        <dbReference type="Proteomes" id="UP000309997"/>
    </source>
</evidence>
<sequence length="1620" mass="179224">MLLINHDKSFHLLYVLIVLLLLMKLAPGFISGVKGATFGCIERERQALLKFKDGLIDDSGLLSTWGSEEEKRDCCKWRGVGCNNRTGHVTHLDLSGPTDWLPRLTGKISNSLVELQHLSYLNLRGSNFGGSHFPYFIGSLKKLRYLDLSSIGVTGTLSNQLWNLSRLLYLDLSYNQYVNFTSLDFLSNLFSLEYLDLSNNILSQATRWMQIINKFSFLKVLRLSECDLSNSSPPSLSFTNSSKSLAVIDLSENSLASSTFNWLSNFSNSLVDLNLRWATGSINLNQLSCFSSLEHLDLSGNDLSQTIGWLQLLYNLPRLHELRLRSCSLSIIGPTSPSLVNSSESLAVVDFSDNQLTSSIIYCLNVLYISKNNLTGELFQLFQDSHGCVENSLEILKLDENQLHGSVPDITRFTSMTELDLSRNQLNGSLPKRFSQRSELVFLYLNDNQLTGSLTDVTMLSSLRELVIANNRLDGNVSESIGSLSQLEKLLVGRNSLQGVMSEAHFSNLSKLTVLDLTGNSIALKFESNWAPSFQLFGIFLSSCNLGPRFPQWLRNQNNFVELHISNTRISYTIPNWFWNLSNSNLEYLDLSHNKMSGILPDFSSKYSNLQSIDLSSNQFEGPLPLFSSNTASTLFLSHNKFSGPASFLCNIGSDTLSVLDLSNNLLTGWIPDCLMNLGLGILNMASNNFSGKIPSSIGSMRNLQTLSLHNNSFVGELPLSLRNCTSLVFLDLSSNKFRGEIPGWIGESMPSLEVLSLQSNGFNGSIPPNLCHLSNILILDLSLNNISGIIPKCLNNLTSMVQETESEYSFANNAVLSQYLSARGREDVYGSTLGLLRIIDFAGNKLKGEIPEEITGLLQLVALNLSGNNLTGEIPQKIGQLKQLESLDLSGNQLSGLIPITMADLSFLAFLDLSNNHLSGRIPSSKVSNSLLELQHLNYLDLSLNNLDESIMDFIGSLSSLRYLNLSYNLFTVTIPYHLKNLSRLQSLDLSYSFDASVENLGWLSHLSSLEHLDLSGSDLSKVNDWLQVVTNLPRLKDLRLNQCSLTDIIPSPLSFMNSSKLLAVIHLSNNNLSSAIYPWLYNFSNSLADLDLSGNQLQGLVPDGFRKMSALTKLVLSRNQLEGGIPRFLGEMCSLHTLDLCHNNLTGELSDLTRNLSGRTESSLEILRLCQNQLHGSLTDIARFSSLRELDISNNQLNGSIPESIGFLSKLDYFDVSFNSLQGPISLICNIVGKALSFLDLSNNQFTGQLPDCFMNWSTLVVLNLANNNLVGEIPSSVGSLFSLQTLSLNNNSLYGELPMSLKNCSMLKFLDLSRNQLSGEIPAWIGESLSSLIFLSLQSNEFIGSIPLHLCQLTNLRILDLSQNTISGAIPKCLNNLTAMRYLGLLRVIDFAGNNLSGEIPEEITGLLGLVALNLSRNNLTGVIPQTIGLLTSLESLDLSGNQFSGAIPVAMGDLNFLSYLNVSYNNLSGQIPSSTQLLSFDASAFIGNPALCGPPVTHKCLEGALLLIRSWRHAYFQFLDGSWGLLSLYWQLTRLDKKHRQTCIMTVVGGQFNAIAGFRIKWKKECTSDMLNDLEHLEMIFTVILMSFLNIAAVHIFFLVSGYIHYRVSLLVGWAL</sequence>
<proteinExistence type="predicted"/>
<gene>
    <name evidence="1" type="ORF">D5086_027892</name>
</gene>
<comment type="caution">
    <text evidence="1">The sequence shown here is derived from an EMBL/GenBank/DDBJ whole genome shotgun (WGS) entry which is preliminary data.</text>
</comment>
<keyword evidence="2" id="KW-1185">Reference proteome</keyword>
<evidence type="ECO:0000313" key="1">
    <source>
        <dbReference type="EMBL" id="KAL3570643.1"/>
    </source>
</evidence>
<organism evidence="1 2">
    <name type="scientific">Populus alba</name>
    <name type="common">White poplar</name>
    <dbReference type="NCBI Taxonomy" id="43335"/>
    <lineage>
        <taxon>Eukaryota</taxon>
        <taxon>Viridiplantae</taxon>
        <taxon>Streptophyta</taxon>
        <taxon>Embryophyta</taxon>
        <taxon>Tracheophyta</taxon>
        <taxon>Spermatophyta</taxon>
        <taxon>Magnoliopsida</taxon>
        <taxon>eudicotyledons</taxon>
        <taxon>Gunneridae</taxon>
        <taxon>Pentapetalae</taxon>
        <taxon>rosids</taxon>
        <taxon>fabids</taxon>
        <taxon>Malpighiales</taxon>
        <taxon>Salicaceae</taxon>
        <taxon>Saliceae</taxon>
        <taxon>Populus</taxon>
    </lineage>
</organism>
<dbReference type="Proteomes" id="UP000309997">
    <property type="component" value="Unassembled WGS sequence"/>
</dbReference>
<accession>A0ACC4AWM7</accession>
<protein>
    <submittedName>
        <fullName evidence="1">Uncharacterized protein</fullName>
    </submittedName>
</protein>